<proteinExistence type="predicted"/>
<evidence type="ECO:0000259" key="1">
    <source>
        <dbReference type="Pfam" id="PF04865"/>
    </source>
</evidence>
<dbReference type="AlphaFoldDB" id="A0A7C5VFT4"/>
<feature type="domain" description="Baseplate protein J-like barrel" evidence="1">
    <location>
        <begin position="83"/>
        <end position="169"/>
    </location>
</feature>
<comment type="caution">
    <text evidence="2">The sequence shown here is derived from an EMBL/GenBank/DDBJ whole genome shotgun (WGS) entry which is preliminary data.</text>
</comment>
<gene>
    <name evidence="2" type="ORF">ENM28_01785</name>
</gene>
<evidence type="ECO:0000313" key="2">
    <source>
        <dbReference type="EMBL" id="HHM67450.1"/>
    </source>
</evidence>
<name>A0A7C5VFT4_9DEIN</name>
<organism evidence="2">
    <name type="scientific">Thermus caliditerrae</name>
    <dbReference type="NCBI Taxonomy" id="1330700"/>
    <lineage>
        <taxon>Bacteria</taxon>
        <taxon>Thermotogati</taxon>
        <taxon>Deinococcota</taxon>
        <taxon>Deinococci</taxon>
        <taxon>Thermales</taxon>
        <taxon>Thermaceae</taxon>
        <taxon>Thermus</taxon>
    </lineage>
</organism>
<sequence>MPELTYKSMDEAVAEMLRWWWYATGQEPATVEGDVLRTLFEAVGYQVEDITTRFDRALEAAVPEAVFAAFNFPRRQAAKARTTLRFSRAAPAPLEVPIPKGTRAQTPSGLLFVTLEDTAIPSGGLAADAPAEALEAGRRYNVPAGAVHILVDALPGVDAVTNPAEALGGEDEETLEAQKRRFALWIASIARGTKAALAAAALSARGTDGSAVEEVLVVDGVDIPSLPPGHVLVYVDAVPSLTPPLQAALQTALEGMRAAGVRVSVRAVDRVPVDVAFVLERTPAEALGAALEAVRSYFRRLRIGEKVSYENLIVAIASAHPAIQEVRLDAPAGDIPVGPFARAVLGQISGGVS</sequence>
<dbReference type="EMBL" id="DRXE01000067">
    <property type="protein sequence ID" value="HHM67450.1"/>
    <property type="molecule type" value="Genomic_DNA"/>
</dbReference>
<reference evidence="2" key="1">
    <citation type="journal article" date="2020" name="mSystems">
        <title>Genome- and Community-Level Interaction Insights into Carbon Utilization and Element Cycling Functions of Hydrothermarchaeota in Hydrothermal Sediment.</title>
        <authorList>
            <person name="Zhou Z."/>
            <person name="Liu Y."/>
            <person name="Xu W."/>
            <person name="Pan J."/>
            <person name="Luo Z.H."/>
            <person name="Li M."/>
        </authorList>
    </citation>
    <scope>NUCLEOTIDE SEQUENCE [LARGE SCALE GENOMIC DNA]</scope>
    <source>
        <strain evidence="2">SpSt-1071</strain>
    </source>
</reference>
<dbReference type="Pfam" id="PF04865">
    <property type="entry name" value="Baseplate_J"/>
    <property type="match status" value="1"/>
</dbReference>
<protein>
    <recommendedName>
        <fullName evidence="1">Baseplate protein J-like barrel domain-containing protein</fullName>
    </recommendedName>
</protein>
<accession>A0A7C5VFT4</accession>
<dbReference type="InterPro" id="IPR006949">
    <property type="entry name" value="Barrel_Baseplate_J-like"/>
</dbReference>